<proteinExistence type="predicted"/>
<evidence type="ECO:0000313" key="2">
    <source>
        <dbReference type="Proteomes" id="UP000595197"/>
    </source>
</evidence>
<accession>A0ABX7BBU5</accession>
<name>A0ABX7BBU5_9PROT</name>
<keyword evidence="2" id="KW-1185">Reference proteome</keyword>
<evidence type="ECO:0000313" key="1">
    <source>
        <dbReference type="EMBL" id="QQP89912.1"/>
    </source>
</evidence>
<reference evidence="1" key="1">
    <citation type="submission" date="2021-02" db="EMBL/GenBank/DDBJ databases">
        <title>Skermanella TT6 skin isolate.</title>
        <authorList>
            <person name="Lee K."/>
            <person name="Ganzorig M."/>
        </authorList>
    </citation>
    <scope>NUCLEOTIDE SEQUENCE</scope>
    <source>
        <strain evidence="1">TT6</strain>
    </source>
</reference>
<dbReference type="RefSeq" id="WP_201076708.1">
    <property type="nucleotide sequence ID" value="NZ_CP067420.1"/>
</dbReference>
<protein>
    <submittedName>
        <fullName evidence="1">Uncharacterized protein</fullName>
    </submittedName>
</protein>
<organism evidence="1 2">
    <name type="scientific">Skermanella cutis</name>
    <dbReference type="NCBI Taxonomy" id="2775420"/>
    <lineage>
        <taxon>Bacteria</taxon>
        <taxon>Pseudomonadati</taxon>
        <taxon>Pseudomonadota</taxon>
        <taxon>Alphaproteobacteria</taxon>
        <taxon>Rhodospirillales</taxon>
        <taxon>Azospirillaceae</taxon>
        <taxon>Skermanella</taxon>
    </lineage>
</organism>
<dbReference type="Proteomes" id="UP000595197">
    <property type="component" value="Chromosome"/>
</dbReference>
<gene>
    <name evidence="1" type="ORF">IGS68_01125</name>
</gene>
<dbReference type="EMBL" id="CP067420">
    <property type="protein sequence ID" value="QQP89912.1"/>
    <property type="molecule type" value="Genomic_DNA"/>
</dbReference>
<sequence length="139" mass="15382">MIEAVTTYLPRLAAAANVSQIDTGKAGDMVDREGFTSVSFTSVPPRGFDQLKDIARAQGIFPRDLFSQAIRQLLEDRKAGTMIDYPASRKGGVRRSLWLEDDLVEQMNEAATADNVSKTVLFLTALKRYAEREGIDVEV</sequence>